<dbReference type="InterPro" id="IPR051679">
    <property type="entry name" value="DASS-Related_Transporters"/>
</dbReference>
<evidence type="ECO:0000256" key="1">
    <source>
        <dbReference type="ARBA" id="ARBA00004651"/>
    </source>
</evidence>
<organism evidence="7 8">
    <name type="scientific">Kordiimonas lacus</name>
    <dbReference type="NCBI Taxonomy" id="637679"/>
    <lineage>
        <taxon>Bacteria</taxon>
        <taxon>Pseudomonadati</taxon>
        <taxon>Pseudomonadota</taxon>
        <taxon>Alphaproteobacteria</taxon>
        <taxon>Kordiimonadales</taxon>
        <taxon>Kordiimonadaceae</taxon>
        <taxon>Kordiimonas</taxon>
    </lineage>
</organism>
<accession>A0A1G7D5S0</accession>
<proteinExistence type="predicted"/>
<feature type="transmembrane region" description="Helical" evidence="6">
    <location>
        <begin position="32"/>
        <end position="49"/>
    </location>
</feature>
<dbReference type="EMBL" id="FNAK01000007">
    <property type="protein sequence ID" value="SDE46871.1"/>
    <property type="molecule type" value="Genomic_DNA"/>
</dbReference>
<feature type="transmembrane region" description="Helical" evidence="6">
    <location>
        <begin position="224"/>
        <end position="250"/>
    </location>
</feature>
<keyword evidence="8" id="KW-1185">Reference proteome</keyword>
<evidence type="ECO:0000313" key="7">
    <source>
        <dbReference type="EMBL" id="SDE46871.1"/>
    </source>
</evidence>
<dbReference type="Pfam" id="PF03606">
    <property type="entry name" value="DcuC"/>
    <property type="match status" value="1"/>
</dbReference>
<evidence type="ECO:0000256" key="5">
    <source>
        <dbReference type="ARBA" id="ARBA00023136"/>
    </source>
</evidence>
<feature type="transmembrane region" description="Helical" evidence="6">
    <location>
        <begin position="274"/>
        <end position="291"/>
    </location>
</feature>
<dbReference type="Proteomes" id="UP000183685">
    <property type="component" value="Unassembled WGS sequence"/>
</dbReference>
<dbReference type="AlphaFoldDB" id="A0A1G7D5S0"/>
<evidence type="ECO:0000256" key="2">
    <source>
        <dbReference type="ARBA" id="ARBA00022475"/>
    </source>
</evidence>
<protein>
    <submittedName>
        <fullName evidence="7">Uncharacterized membrane protein YfcC, ion transporter superfamily</fullName>
    </submittedName>
</protein>
<comment type="subcellular location">
    <subcellularLocation>
        <location evidence="1">Cell membrane</location>
        <topology evidence="1">Multi-pass membrane protein</topology>
    </subcellularLocation>
</comment>
<dbReference type="InterPro" id="IPR018385">
    <property type="entry name" value="C4_dicarb_anaerob_car-like"/>
</dbReference>
<reference evidence="7 8" key="1">
    <citation type="submission" date="2016-10" db="EMBL/GenBank/DDBJ databases">
        <authorList>
            <person name="de Groot N.N."/>
        </authorList>
    </citation>
    <scope>NUCLEOTIDE SEQUENCE [LARGE SCALE GENOMIC DNA]</scope>
    <source>
        <strain evidence="7 8">CGMCC 1.9109</strain>
    </source>
</reference>
<evidence type="ECO:0000256" key="3">
    <source>
        <dbReference type="ARBA" id="ARBA00022692"/>
    </source>
</evidence>
<feature type="transmembrane region" description="Helical" evidence="6">
    <location>
        <begin position="146"/>
        <end position="173"/>
    </location>
</feature>
<feature type="transmembrane region" description="Helical" evidence="6">
    <location>
        <begin position="108"/>
        <end position="126"/>
    </location>
</feature>
<name>A0A1G7D5S0_9PROT</name>
<keyword evidence="5 6" id="KW-0472">Membrane</keyword>
<dbReference type="STRING" id="637679.GCA_001550055_02333"/>
<feature type="transmembrane region" description="Helical" evidence="6">
    <location>
        <begin position="303"/>
        <end position="321"/>
    </location>
</feature>
<gene>
    <name evidence="7" type="ORF">SAMN04488071_2971</name>
</gene>
<keyword evidence="4 6" id="KW-1133">Transmembrane helix</keyword>
<dbReference type="PANTHER" id="PTHR43652">
    <property type="entry name" value="BASIC AMINO ACID ANTIPORTER YFCC-RELATED"/>
    <property type="match status" value="1"/>
</dbReference>
<evidence type="ECO:0000256" key="6">
    <source>
        <dbReference type="SAM" id="Phobius"/>
    </source>
</evidence>
<evidence type="ECO:0000313" key="8">
    <source>
        <dbReference type="Proteomes" id="UP000183685"/>
    </source>
</evidence>
<keyword evidence="3 6" id="KW-0812">Transmembrane</keyword>
<keyword evidence="2" id="KW-1003">Cell membrane</keyword>
<dbReference type="RefSeq" id="WP_068305198.1">
    <property type="nucleotide sequence ID" value="NZ_FNAK01000007.1"/>
</dbReference>
<evidence type="ECO:0000256" key="4">
    <source>
        <dbReference type="ARBA" id="ARBA00022989"/>
    </source>
</evidence>
<dbReference type="GO" id="GO:0005886">
    <property type="term" value="C:plasma membrane"/>
    <property type="evidence" value="ECO:0007669"/>
    <property type="project" value="UniProtKB-SubCell"/>
</dbReference>
<dbReference type="PANTHER" id="PTHR43652:SF2">
    <property type="entry name" value="BASIC AMINO ACID ANTIPORTER YFCC-RELATED"/>
    <property type="match status" value="1"/>
</dbReference>
<dbReference type="OrthoDB" id="255482at2"/>
<feature type="transmembrane region" description="Helical" evidence="6">
    <location>
        <begin position="185"/>
        <end position="204"/>
    </location>
</feature>
<sequence>MSLEINTRKEEATADSTADIKAEARKKTTNPIVILLGILLLAMVLTYAVDSGRYARDGKLVVPGSYQVLDKDRSPASLFAVPRESQDIAKPVGLIGTAMAIPKGLDRASGLIFMVLIIGGMFGILTRTGAIDAGLERLLSLFKGNMLILVPGLMVVFSAGSTFLGLASEYLLIIPVMAAMAERLGMSRIIGLAIVTVSVKVGYLTSVTNPIPLTIAQPLVGLQIFSGAGVRFAFYLVFLAVGIAFMLWVVRRDAAYGQSQTIEFTKERLNPRQTASLVLLVLGVALLVYASNRWHWHHDGLSAYYIGLSVALAAASGLGASEAADAFVYGMKKVLMASFLIGVATAVSIVLSEGQVLDTVVHGLTGMIGDGGAIVAAQGMFVSQLLLDFLIPSTSGQAAVSMPILGPIGQLSGVPPQTTVMAFLFGNGLTNMITPTSGTLLAYLATAQVGWGRWAKFIFPLWIIFSLVAMILLTVSIEIGF</sequence>
<feature type="transmembrane region" description="Helical" evidence="6">
    <location>
        <begin position="333"/>
        <end position="351"/>
    </location>
</feature>
<feature type="transmembrane region" description="Helical" evidence="6">
    <location>
        <begin position="420"/>
        <end position="445"/>
    </location>
</feature>
<feature type="transmembrane region" description="Helical" evidence="6">
    <location>
        <begin position="457"/>
        <end position="477"/>
    </location>
</feature>